<accession>B8R8V1</accession>
<protein>
    <submittedName>
        <fullName evidence="2">Uncharacterized protein</fullName>
    </submittedName>
</protein>
<reference evidence="2" key="1">
    <citation type="journal article" date="2009" name="Appl. Environ. Microbiol.">
        <title>Characterization of denitrification gene clusters of soil bacteria via a metagenomic approach.</title>
        <authorList>
            <person name="Demaneche S."/>
            <person name="Philippot L."/>
            <person name="David M.M."/>
            <person name="Navarro E."/>
            <person name="Vogel T.M."/>
            <person name="Simonet P."/>
        </authorList>
    </citation>
    <scope>NUCLEOTIDE SEQUENCE</scope>
</reference>
<feature type="compositionally biased region" description="Polar residues" evidence="1">
    <location>
        <begin position="30"/>
        <end position="39"/>
    </location>
</feature>
<feature type="region of interest" description="Disordered" evidence="1">
    <location>
        <begin position="25"/>
        <end position="52"/>
    </location>
</feature>
<sequence>MTQLAAAMALYLTLIAGLALHGLDVPDPTPTSSVGNQLTDAPAARQDRLDRE</sequence>
<evidence type="ECO:0000256" key="1">
    <source>
        <dbReference type="SAM" id="MobiDB-lite"/>
    </source>
</evidence>
<dbReference type="AlphaFoldDB" id="B8R8V1"/>
<organism evidence="2">
    <name type="scientific">uncultured bacterium 1042</name>
    <dbReference type="NCBI Taxonomy" id="548897"/>
    <lineage>
        <taxon>Bacteria</taxon>
        <taxon>environmental samples</taxon>
    </lineage>
</organism>
<proteinExistence type="predicted"/>
<name>B8R8V1_9BACT</name>
<evidence type="ECO:0000313" key="2">
    <source>
        <dbReference type="EMBL" id="ACF98107.1"/>
    </source>
</evidence>
<dbReference type="EMBL" id="EU910854">
    <property type="protein sequence ID" value="ACF98107.1"/>
    <property type="molecule type" value="Genomic_DNA"/>
</dbReference>